<dbReference type="PANTHER" id="PTHR43556:SF2">
    <property type="entry name" value="PEPTIDE CHAIN RELEASE FACTOR RF3"/>
    <property type="match status" value="1"/>
</dbReference>
<dbReference type="OrthoDB" id="9801472at2"/>
<dbReference type="InterPro" id="IPR005225">
    <property type="entry name" value="Small_GTP-bd"/>
</dbReference>
<sequence length="523" mass="56616">MTSNVSAPTIREETVRRRSIAVISHPDAGKSTITEALALHAKVINEAGAVHGRGSRSGVVSDWLDIEKKRGISITSAALQFEYDGLVINLLDTPGHADFSEDTYRVLTAVDAAVMLIDSSKGLEPQTLKLFEVCRSRGVPVITFINKWDRLGKDALELCDELTERINLSPTPITWPVGRAGEMKGLLDLRDQSVTFYERAPGGATLALSETVTLDQALERFPDEVTEAMEASGLLGSHDPDTFHSLTTSPLLFGAALTNIGVAELLSVVKTIAPCPGPRELADGTPRPVDAPFSGFVFKMQAGMDKAHRDHLAFVRVCSGQFTRGMTVVQERTGRSFATKYALSVFGRDRSTMDIAFPGDVVGLVNASSLHVGDTIHATDSPGGSYPPMPHFNTEHFSTVRVKDPSKSKQFRKGIAQLEQEGVIQILVSENRGDASPILAAVGPLQFEVAAFRMEHEFHAPIIIDQLDYSIAKPASASDIAMLAGALGVEITHRRDGSAVALIRDRWRLNALTNNHPTLFSES</sequence>
<dbReference type="GO" id="GO:0016149">
    <property type="term" value="F:translation release factor activity, codon specific"/>
    <property type="evidence" value="ECO:0007669"/>
    <property type="project" value="UniProtKB-UniRule"/>
</dbReference>
<dbReference type="HOGENOM" id="CLU_002794_2_1_11"/>
<evidence type="ECO:0000256" key="3">
    <source>
        <dbReference type="ARBA" id="ARBA00022490"/>
    </source>
</evidence>
<keyword evidence="4 7" id="KW-0547">Nucleotide-binding</keyword>
<dbReference type="InterPro" id="IPR038467">
    <property type="entry name" value="RF3_dom_3_sf"/>
</dbReference>
<dbReference type="SUPFAM" id="SSF50447">
    <property type="entry name" value="Translation proteins"/>
    <property type="match status" value="1"/>
</dbReference>
<dbReference type="KEGG" id="jde:Jden_0079"/>
<dbReference type="RefSeq" id="WP_012805860.1">
    <property type="nucleotide sequence ID" value="NC_013174.1"/>
</dbReference>
<comment type="caution">
    <text evidence="7">Lacks conserved residue(s) required for the propagation of feature annotation.</text>
</comment>
<dbReference type="InterPro" id="IPR000795">
    <property type="entry name" value="T_Tr_GTP-bd_dom"/>
</dbReference>
<evidence type="ECO:0000256" key="8">
    <source>
        <dbReference type="NCBIfam" id="TIGR00503"/>
    </source>
</evidence>
<evidence type="ECO:0000256" key="6">
    <source>
        <dbReference type="ARBA" id="ARBA00023134"/>
    </source>
</evidence>
<comment type="similarity">
    <text evidence="2 7">Belongs to the TRAFAC class translation factor GTPase superfamily. Classic translation factor GTPase family. PrfC subfamily.</text>
</comment>
<dbReference type="InterPro" id="IPR027417">
    <property type="entry name" value="P-loop_NTPase"/>
</dbReference>
<dbReference type="InterPro" id="IPR031157">
    <property type="entry name" value="G_TR_CS"/>
</dbReference>
<dbReference type="eggNOG" id="COG4108">
    <property type="taxonomic scope" value="Bacteria"/>
</dbReference>
<dbReference type="PROSITE" id="PS51722">
    <property type="entry name" value="G_TR_2"/>
    <property type="match status" value="1"/>
</dbReference>
<dbReference type="GO" id="GO:0016150">
    <property type="term" value="F:translation release factor activity, codon nonspecific"/>
    <property type="evidence" value="ECO:0007669"/>
    <property type="project" value="TreeGrafter"/>
</dbReference>
<dbReference type="STRING" id="471856.Jden_0079"/>
<dbReference type="Proteomes" id="UP000000628">
    <property type="component" value="Chromosome"/>
</dbReference>
<evidence type="ECO:0000256" key="2">
    <source>
        <dbReference type="ARBA" id="ARBA00009978"/>
    </source>
</evidence>
<evidence type="ECO:0000313" key="11">
    <source>
        <dbReference type="Proteomes" id="UP000000628"/>
    </source>
</evidence>
<gene>
    <name evidence="7" type="primary">prfC</name>
    <name evidence="10" type="ordered locus">Jden_0079</name>
</gene>
<dbReference type="NCBIfam" id="NF001964">
    <property type="entry name" value="PRK00741.1"/>
    <property type="match status" value="1"/>
</dbReference>
<protein>
    <recommendedName>
        <fullName evidence="7 8">Peptide chain release factor 3</fullName>
        <shortName evidence="7">RF-3</shortName>
    </recommendedName>
</protein>
<keyword evidence="6 7" id="KW-0342">GTP-binding</keyword>
<dbReference type="GO" id="GO:0006449">
    <property type="term" value="P:regulation of translational termination"/>
    <property type="evidence" value="ECO:0007669"/>
    <property type="project" value="UniProtKB-UniRule"/>
</dbReference>
<dbReference type="Gene3D" id="3.40.50.300">
    <property type="entry name" value="P-loop containing nucleotide triphosphate hydrolases"/>
    <property type="match status" value="1"/>
</dbReference>
<dbReference type="Pfam" id="PF00009">
    <property type="entry name" value="GTP_EFTU"/>
    <property type="match status" value="1"/>
</dbReference>
<dbReference type="InterPro" id="IPR009000">
    <property type="entry name" value="Transl_B-barrel_sf"/>
</dbReference>
<dbReference type="NCBIfam" id="TIGR00231">
    <property type="entry name" value="small_GTP"/>
    <property type="match status" value="1"/>
</dbReference>
<evidence type="ECO:0000256" key="7">
    <source>
        <dbReference type="HAMAP-Rule" id="MF_00072"/>
    </source>
</evidence>
<dbReference type="AlphaFoldDB" id="C7R577"/>
<dbReference type="HAMAP" id="MF_00072">
    <property type="entry name" value="Rel_fac_3"/>
    <property type="match status" value="1"/>
</dbReference>
<dbReference type="InterPro" id="IPR035647">
    <property type="entry name" value="EFG_III/V"/>
</dbReference>
<comment type="subcellular location">
    <subcellularLocation>
        <location evidence="1 7">Cytoplasm</location>
    </subcellularLocation>
</comment>
<dbReference type="InterPro" id="IPR004548">
    <property type="entry name" value="PrfC"/>
</dbReference>
<dbReference type="InterPro" id="IPR053905">
    <property type="entry name" value="EF-G-like_DII"/>
</dbReference>
<dbReference type="InterPro" id="IPR032090">
    <property type="entry name" value="RF3_C"/>
</dbReference>
<feature type="domain" description="Tr-type G" evidence="9">
    <location>
        <begin position="15"/>
        <end position="279"/>
    </location>
</feature>
<proteinExistence type="inferred from homology"/>
<dbReference type="EMBL" id="CP001706">
    <property type="protein sequence ID" value="ACV07755.1"/>
    <property type="molecule type" value="Genomic_DNA"/>
</dbReference>
<organism evidence="10 11">
    <name type="scientific">Jonesia denitrificans (strain ATCC 14870 / DSM 20603 / BCRC 15368 / CIP 55.134 / JCM 11481 / NBRC 15587 / NCTC 10816 / Prevot 55134)</name>
    <name type="common">Listeria denitrificans</name>
    <dbReference type="NCBI Taxonomy" id="471856"/>
    <lineage>
        <taxon>Bacteria</taxon>
        <taxon>Bacillati</taxon>
        <taxon>Actinomycetota</taxon>
        <taxon>Actinomycetes</taxon>
        <taxon>Micrococcales</taxon>
        <taxon>Jonesiaceae</taxon>
        <taxon>Jonesia</taxon>
    </lineage>
</organism>
<keyword evidence="5 7" id="KW-0648">Protein biosynthesis</keyword>
<reference evidence="10 11" key="1">
    <citation type="journal article" date="2009" name="Stand. Genomic Sci.">
        <title>Complete genome sequence of Jonesia denitrificans type strain (Prevot 55134).</title>
        <authorList>
            <person name="Pukall R."/>
            <person name="Gehrich-Schroter G."/>
            <person name="Lapidus A."/>
            <person name="Nolan M."/>
            <person name="Glavina Del Rio T."/>
            <person name="Lucas S."/>
            <person name="Chen F."/>
            <person name="Tice H."/>
            <person name="Pitluck S."/>
            <person name="Cheng J.F."/>
            <person name="Copeland A."/>
            <person name="Saunders E."/>
            <person name="Brettin T."/>
            <person name="Detter J.C."/>
            <person name="Bruce D."/>
            <person name="Goodwin L."/>
            <person name="Pati A."/>
            <person name="Ivanova N."/>
            <person name="Mavromatis K."/>
            <person name="Ovchinnikova G."/>
            <person name="Chen A."/>
            <person name="Palaniappan K."/>
            <person name="Land M."/>
            <person name="Hauser L."/>
            <person name="Chang Y.J."/>
            <person name="Jeffries C.D."/>
            <person name="Chain P."/>
            <person name="Goker M."/>
            <person name="Bristow J."/>
            <person name="Eisen J.A."/>
            <person name="Markowitz V."/>
            <person name="Hugenholtz P."/>
            <person name="Kyrpides N.C."/>
            <person name="Klenk H.P."/>
            <person name="Han C."/>
        </authorList>
    </citation>
    <scope>NUCLEOTIDE SEQUENCE [LARGE SCALE GENOMIC DNA]</scope>
    <source>
        <strain evidence="11">ATCC 14870 / DSM 20603 / BCRC 15368 / CIP 55.134 / JCM 11481 / NBRC 15587 / NCTC 10816 / Prevot 55134</strain>
    </source>
</reference>
<accession>C7R577</accession>
<dbReference type="SUPFAM" id="SSF52540">
    <property type="entry name" value="P-loop containing nucleoside triphosphate hydrolases"/>
    <property type="match status" value="1"/>
</dbReference>
<dbReference type="Gene3D" id="3.30.70.3280">
    <property type="entry name" value="Peptide chain release factor 3, domain III"/>
    <property type="match status" value="1"/>
</dbReference>
<keyword evidence="11" id="KW-1185">Reference proteome</keyword>
<dbReference type="GO" id="GO:0005525">
    <property type="term" value="F:GTP binding"/>
    <property type="evidence" value="ECO:0007669"/>
    <property type="project" value="UniProtKB-UniRule"/>
</dbReference>
<dbReference type="NCBIfam" id="TIGR00503">
    <property type="entry name" value="prfC"/>
    <property type="match status" value="1"/>
</dbReference>
<evidence type="ECO:0000256" key="5">
    <source>
        <dbReference type="ARBA" id="ARBA00022917"/>
    </source>
</evidence>
<dbReference type="GO" id="GO:0003924">
    <property type="term" value="F:GTPase activity"/>
    <property type="evidence" value="ECO:0007669"/>
    <property type="project" value="InterPro"/>
</dbReference>
<dbReference type="PRINTS" id="PR00315">
    <property type="entry name" value="ELONGATNFCT"/>
</dbReference>
<dbReference type="GO" id="GO:0005829">
    <property type="term" value="C:cytosol"/>
    <property type="evidence" value="ECO:0007669"/>
    <property type="project" value="TreeGrafter"/>
</dbReference>
<evidence type="ECO:0000259" key="9">
    <source>
        <dbReference type="PROSITE" id="PS51722"/>
    </source>
</evidence>
<dbReference type="Pfam" id="PF22042">
    <property type="entry name" value="EF-G_D2"/>
    <property type="match status" value="1"/>
</dbReference>
<dbReference type="PANTHER" id="PTHR43556">
    <property type="entry name" value="PEPTIDE CHAIN RELEASE FACTOR RF3"/>
    <property type="match status" value="1"/>
</dbReference>
<evidence type="ECO:0000313" key="10">
    <source>
        <dbReference type="EMBL" id="ACV07755.1"/>
    </source>
</evidence>
<keyword evidence="3 7" id="KW-0963">Cytoplasm</keyword>
<evidence type="ECO:0000256" key="4">
    <source>
        <dbReference type="ARBA" id="ARBA00022741"/>
    </source>
</evidence>
<comment type="function">
    <text evidence="7">Increases the formation of ribosomal termination complexes and stimulates activities of RF-1 and RF-2. It binds guanine nucleotides and has strong preference for UGA stop codons. It may interact directly with the ribosome. The stimulation of RF-1 and RF-2 is significantly reduced by GTP and GDP, but not by GMP.</text>
</comment>
<dbReference type="Gene3D" id="2.40.30.10">
    <property type="entry name" value="Translation factors"/>
    <property type="match status" value="1"/>
</dbReference>
<feature type="binding site" evidence="7">
    <location>
        <begin position="92"/>
        <end position="96"/>
    </location>
    <ligand>
        <name>GTP</name>
        <dbReference type="ChEBI" id="CHEBI:37565"/>
    </ligand>
</feature>
<name>C7R577_JONDD</name>
<dbReference type="SUPFAM" id="SSF54980">
    <property type="entry name" value="EF-G C-terminal domain-like"/>
    <property type="match status" value="1"/>
</dbReference>
<dbReference type="Pfam" id="PF16658">
    <property type="entry name" value="RF3_C"/>
    <property type="match status" value="1"/>
</dbReference>
<dbReference type="PROSITE" id="PS00301">
    <property type="entry name" value="G_TR_1"/>
    <property type="match status" value="1"/>
</dbReference>
<evidence type="ECO:0000256" key="1">
    <source>
        <dbReference type="ARBA" id="ARBA00004496"/>
    </source>
</evidence>